<reference evidence="3 4" key="1">
    <citation type="journal article" date="2019" name="Int. J. Syst. Evol. Microbiol.">
        <title>The Global Catalogue of Microorganisms (GCM) 10K type strain sequencing project: providing services to taxonomists for standard genome sequencing and annotation.</title>
        <authorList>
            <consortium name="The Broad Institute Genomics Platform"/>
            <consortium name="The Broad Institute Genome Sequencing Center for Infectious Disease"/>
            <person name="Wu L."/>
            <person name="Ma J."/>
        </authorList>
    </citation>
    <scope>NUCLEOTIDE SEQUENCE [LARGE SCALE GENOMIC DNA]</scope>
    <source>
        <strain evidence="3 4">JCM 6835</strain>
    </source>
</reference>
<evidence type="ECO:0000313" key="4">
    <source>
        <dbReference type="Proteomes" id="UP001501666"/>
    </source>
</evidence>
<organism evidence="3 4">
    <name type="scientific">Nonomuraea recticatena</name>
    <dbReference type="NCBI Taxonomy" id="46178"/>
    <lineage>
        <taxon>Bacteria</taxon>
        <taxon>Bacillati</taxon>
        <taxon>Actinomycetota</taxon>
        <taxon>Actinomycetes</taxon>
        <taxon>Streptosporangiales</taxon>
        <taxon>Streptosporangiaceae</taxon>
        <taxon>Nonomuraea</taxon>
    </lineage>
</organism>
<evidence type="ECO:0000259" key="2">
    <source>
        <dbReference type="Pfam" id="PF05901"/>
    </source>
</evidence>
<accession>A0ABN3SPV5</accession>
<dbReference type="RefSeq" id="WP_379506178.1">
    <property type="nucleotide sequence ID" value="NZ_BAAATE010000022.1"/>
</dbReference>
<dbReference type="InterPro" id="IPR008613">
    <property type="entry name" value="Excalibur_Ca-bd_domain"/>
</dbReference>
<evidence type="ECO:0000313" key="3">
    <source>
        <dbReference type="EMBL" id="GAA2682259.1"/>
    </source>
</evidence>
<name>A0ABN3SPV5_9ACTN</name>
<proteinExistence type="predicted"/>
<feature type="region of interest" description="Disordered" evidence="1">
    <location>
        <begin position="1"/>
        <end position="29"/>
    </location>
</feature>
<keyword evidence="4" id="KW-1185">Reference proteome</keyword>
<dbReference type="Proteomes" id="UP001501666">
    <property type="component" value="Unassembled WGS sequence"/>
</dbReference>
<comment type="caution">
    <text evidence="3">The sequence shown here is derived from an EMBL/GenBank/DDBJ whole genome shotgun (WGS) entry which is preliminary data.</text>
</comment>
<dbReference type="EMBL" id="BAAATE010000022">
    <property type="protein sequence ID" value="GAA2682259.1"/>
    <property type="molecule type" value="Genomic_DNA"/>
</dbReference>
<feature type="domain" description="Excalibur calcium-binding" evidence="2">
    <location>
        <begin position="72"/>
        <end position="84"/>
    </location>
</feature>
<gene>
    <name evidence="3" type="ORF">GCM10010412_067430</name>
</gene>
<evidence type="ECO:0000256" key="1">
    <source>
        <dbReference type="SAM" id="MobiDB-lite"/>
    </source>
</evidence>
<dbReference type="Pfam" id="PF05901">
    <property type="entry name" value="Excalibur"/>
    <property type="match status" value="1"/>
</dbReference>
<sequence>MPWSAVGAKAETIVSRRRPETGQRRARGAVPRLFEHGDVGRQIAAWCGSTAACSTPRRKLRRSWTADKTDPHDLDRDGDGIACEAPDHISFSEVVDGKGSLS</sequence>
<protein>
    <recommendedName>
        <fullName evidence="2">Excalibur calcium-binding domain-containing protein</fullName>
    </recommendedName>
</protein>